<reference evidence="1 2" key="1">
    <citation type="submission" date="2018-06" db="EMBL/GenBank/DDBJ databases">
        <title>Genomic Encyclopedia of Type Strains, Phase III (KMG-III): the genomes of soil and plant-associated and newly described type strains.</title>
        <authorList>
            <person name="Whitman W."/>
        </authorList>
    </citation>
    <scope>NUCLEOTIDE SEQUENCE [LARGE SCALE GENOMIC DNA]</scope>
    <source>
        <strain evidence="1 2">CECT 7646</strain>
    </source>
</reference>
<protein>
    <submittedName>
        <fullName evidence="1">Uncharacterized protein</fullName>
    </submittedName>
</protein>
<accession>A0A318SRI8</accession>
<name>A0A318SRI8_9BURK</name>
<keyword evidence="2" id="KW-1185">Reference proteome</keyword>
<dbReference type="AlphaFoldDB" id="A0A318SRI8"/>
<evidence type="ECO:0000313" key="2">
    <source>
        <dbReference type="Proteomes" id="UP000247540"/>
    </source>
</evidence>
<evidence type="ECO:0000313" key="1">
    <source>
        <dbReference type="EMBL" id="PYE79810.1"/>
    </source>
</evidence>
<dbReference type="Proteomes" id="UP000247540">
    <property type="component" value="Unassembled WGS sequence"/>
</dbReference>
<gene>
    <name evidence="1" type="ORF">DFQ15_101130</name>
</gene>
<proteinExistence type="predicted"/>
<comment type="caution">
    <text evidence="1">The sequence shown here is derived from an EMBL/GenBank/DDBJ whole genome shotgun (WGS) entry which is preliminary data.</text>
</comment>
<dbReference type="EMBL" id="QJTC01000001">
    <property type="protein sequence ID" value="PYE79810.1"/>
    <property type="molecule type" value="Genomic_DNA"/>
</dbReference>
<dbReference type="RefSeq" id="WP_158528981.1">
    <property type="nucleotide sequence ID" value="NZ_JAMOFZ010000002.1"/>
</dbReference>
<organism evidence="1 2">
    <name type="scientific">Xylophilus ampelinus</name>
    <dbReference type="NCBI Taxonomy" id="54067"/>
    <lineage>
        <taxon>Bacteria</taxon>
        <taxon>Pseudomonadati</taxon>
        <taxon>Pseudomonadota</taxon>
        <taxon>Betaproteobacteria</taxon>
        <taxon>Burkholderiales</taxon>
        <taxon>Xylophilus</taxon>
    </lineage>
</organism>
<sequence length="51" mass="5491">MNAYRITVAGLQYIAIAPSQAQAALDADRLHPGAWAAQVKPLHRTGGRHAR</sequence>